<evidence type="ECO:0000313" key="2">
    <source>
        <dbReference type="Proteomes" id="UP000240811"/>
    </source>
</evidence>
<comment type="caution">
    <text evidence="1">The sequence shown here is derived from an EMBL/GenBank/DDBJ whole genome shotgun (WGS) entry which is preliminary data.</text>
</comment>
<dbReference type="InterPro" id="IPR038610">
    <property type="entry name" value="FliK-like_C_sf"/>
</dbReference>
<sequence length="385" mass="44157">MKDVIISSQEHLDVRTGFLNQVEDKLNSVNYKKKDNAACILKKSDDKSNLNSQMPSSFEKIISTTFRSNKSIHDNQFEENLCQGELSTIIMMPGVLFPLVEQNDLLLENSSEFITSYEKDVFDFSNIIPNDLSVIKEKSDHSLEDVIALLQLKSFADFTNHDSEALELPSSDIPAKIDFSIENKLISDIVSKNDTMQDFRCISIPGNFCLDNSIDFHGFTVINTNQKIALRFAIIPEHVRYMERGMINTLKIQIKPDSYDNITATLCLSGNRLSIKIQVESSHLYKRIQNERLGILDSLNFAGYIMDSFDVNFVQNDKTIFHQDLVNSYTQQQNFTQSGDFKRRKSSLPERNCVDKEVPVSHKEKRRNIYNGEEVIGSYYFCIYV</sequence>
<reference evidence="2" key="1">
    <citation type="submission" date="2018-02" db="EMBL/GenBank/DDBJ databases">
        <title>Genome sequence of Candidatus Liberibacter europaeus.</title>
        <authorList>
            <person name="Frampton R.A."/>
            <person name="Thompson S.M."/>
            <person name="David C."/>
            <person name="Addison S.M."/>
            <person name="Smith G.R."/>
        </authorList>
    </citation>
    <scope>NUCLEOTIDE SEQUENCE [LARGE SCALE GENOMIC DNA]</scope>
</reference>
<proteinExistence type="predicted"/>
<evidence type="ECO:0000313" key="1">
    <source>
        <dbReference type="EMBL" id="PTL86633.1"/>
    </source>
</evidence>
<dbReference type="Gene3D" id="3.30.750.140">
    <property type="match status" value="1"/>
</dbReference>
<dbReference type="AlphaFoldDB" id="A0A2T4VXX9"/>
<evidence type="ECO:0008006" key="3">
    <source>
        <dbReference type="Google" id="ProtNLM"/>
    </source>
</evidence>
<name>A0A2T4VXX9_9HYPH</name>
<accession>A0A2T4VXX9</accession>
<protein>
    <recommendedName>
        <fullName evidence="3">Flagellar hook-length control protein-like C-terminal domain-containing protein</fullName>
    </recommendedName>
</protein>
<dbReference type="EMBL" id="PSQJ01000002">
    <property type="protein sequence ID" value="PTL86633.1"/>
    <property type="molecule type" value="Genomic_DNA"/>
</dbReference>
<organism evidence="1 2">
    <name type="scientific">Candidatus Liberibacter europaeus</name>
    <dbReference type="NCBI Taxonomy" id="744859"/>
    <lineage>
        <taxon>Bacteria</taxon>
        <taxon>Pseudomonadati</taxon>
        <taxon>Pseudomonadota</taxon>
        <taxon>Alphaproteobacteria</taxon>
        <taxon>Hyphomicrobiales</taxon>
        <taxon>Rhizobiaceae</taxon>
        <taxon>Liberibacter</taxon>
    </lineage>
</organism>
<gene>
    <name evidence="1" type="ORF">C4617_02115</name>
</gene>
<dbReference type="Proteomes" id="UP000240811">
    <property type="component" value="Unassembled WGS sequence"/>
</dbReference>